<dbReference type="VEuPathDB" id="CryptoDB:GNI_037860"/>
<gene>
    <name evidence="1" type="ORF">GNI_037860</name>
</gene>
<dbReference type="EMBL" id="AFNH02000291">
    <property type="protein sequence ID" value="EZG78331.1"/>
    <property type="molecule type" value="Genomic_DNA"/>
</dbReference>
<comment type="caution">
    <text evidence="1">The sequence shown here is derived from an EMBL/GenBank/DDBJ whole genome shotgun (WGS) entry which is preliminary data.</text>
</comment>
<name>A0A023BAL2_GRENI</name>
<evidence type="ECO:0000313" key="1">
    <source>
        <dbReference type="EMBL" id="EZG78331.1"/>
    </source>
</evidence>
<proteinExistence type="predicted"/>
<accession>A0A023BAL2</accession>
<reference evidence="1" key="1">
    <citation type="submission" date="2013-12" db="EMBL/GenBank/DDBJ databases">
        <authorList>
            <person name="Omoto C.K."/>
            <person name="Sibley D."/>
            <person name="Venepally P."/>
            <person name="Hadjithomas M."/>
            <person name="Karamycheva S."/>
            <person name="Brunk B."/>
            <person name="Roos D."/>
            <person name="Caler E."/>
            <person name="Lorenzi H."/>
        </authorList>
    </citation>
    <scope>NUCLEOTIDE SEQUENCE</scope>
</reference>
<dbReference type="AlphaFoldDB" id="A0A023BAL2"/>
<sequence>MWEAIVHNQKPTQCSYQCNSNDEAERRIAIRRGLVGGKWAGIDVYSTNEQNLVLLGIEVGKLLTTVTNQDRSCFEGRIGFEGALEPPKSIAVGDILKFQTPEYLLTEHYHTLLRGTGLQNEKRTSYSCSGFDDERNAKKSLREFWRKERP</sequence>
<dbReference type="GeneID" id="22911463"/>
<protein>
    <submittedName>
        <fullName evidence="1">Uncharacterized protein</fullName>
    </submittedName>
</protein>
<evidence type="ECO:0000313" key="2">
    <source>
        <dbReference type="Proteomes" id="UP000019763"/>
    </source>
</evidence>
<dbReference type="RefSeq" id="XP_011129341.1">
    <property type="nucleotide sequence ID" value="XM_011131039.1"/>
</dbReference>
<dbReference type="Proteomes" id="UP000019763">
    <property type="component" value="Unassembled WGS sequence"/>
</dbReference>
<organism evidence="1 2">
    <name type="scientific">Gregarina niphandrodes</name>
    <name type="common">Septate eugregarine</name>
    <dbReference type="NCBI Taxonomy" id="110365"/>
    <lineage>
        <taxon>Eukaryota</taxon>
        <taxon>Sar</taxon>
        <taxon>Alveolata</taxon>
        <taxon>Apicomplexa</taxon>
        <taxon>Conoidasida</taxon>
        <taxon>Gregarinasina</taxon>
        <taxon>Eugregarinorida</taxon>
        <taxon>Gregarinidae</taxon>
        <taxon>Gregarina</taxon>
    </lineage>
</organism>
<keyword evidence="2" id="KW-1185">Reference proteome</keyword>